<dbReference type="Gene3D" id="3.10.105.10">
    <property type="entry name" value="Dipeptide-binding Protein, Domain 3"/>
    <property type="match status" value="1"/>
</dbReference>
<dbReference type="Pfam" id="PF00496">
    <property type="entry name" value="SBP_bac_5"/>
    <property type="match status" value="1"/>
</dbReference>
<dbReference type="PIRSF" id="PIRSF002741">
    <property type="entry name" value="MppA"/>
    <property type="match status" value="1"/>
</dbReference>
<dbReference type="EMBL" id="JAJISD010000006">
    <property type="protein sequence ID" value="MCC8430210.1"/>
    <property type="molecule type" value="Genomic_DNA"/>
</dbReference>
<dbReference type="InterPro" id="IPR030678">
    <property type="entry name" value="Peptide/Ni-bd"/>
</dbReference>
<keyword evidence="7" id="KW-1185">Reference proteome</keyword>
<dbReference type="InterPro" id="IPR000914">
    <property type="entry name" value="SBP_5_dom"/>
</dbReference>
<organism evidence="6 7">
    <name type="scientific">Reyranella aquatilis</name>
    <dbReference type="NCBI Taxonomy" id="2035356"/>
    <lineage>
        <taxon>Bacteria</taxon>
        <taxon>Pseudomonadati</taxon>
        <taxon>Pseudomonadota</taxon>
        <taxon>Alphaproteobacteria</taxon>
        <taxon>Hyphomicrobiales</taxon>
        <taxon>Reyranellaceae</taxon>
        <taxon>Reyranella</taxon>
    </lineage>
</organism>
<evidence type="ECO:0000256" key="3">
    <source>
        <dbReference type="ARBA" id="ARBA00022729"/>
    </source>
</evidence>
<dbReference type="CDD" id="cd08497">
    <property type="entry name" value="MbnE-like"/>
    <property type="match status" value="1"/>
</dbReference>
<dbReference type="InterPro" id="IPR039424">
    <property type="entry name" value="SBP_5"/>
</dbReference>
<name>A0ABS8KVV7_9HYPH</name>
<feature type="chain" id="PRO_5045522683" evidence="4">
    <location>
        <begin position="26"/>
        <end position="622"/>
    </location>
</feature>
<evidence type="ECO:0000256" key="4">
    <source>
        <dbReference type="SAM" id="SignalP"/>
    </source>
</evidence>
<dbReference type="RefSeq" id="WP_230551382.1">
    <property type="nucleotide sequence ID" value="NZ_JAJISD010000006.1"/>
</dbReference>
<evidence type="ECO:0000256" key="2">
    <source>
        <dbReference type="ARBA" id="ARBA00005695"/>
    </source>
</evidence>
<comment type="subcellular location">
    <subcellularLocation>
        <location evidence="1">Periplasm</location>
    </subcellularLocation>
</comment>
<evidence type="ECO:0000259" key="5">
    <source>
        <dbReference type="Pfam" id="PF00496"/>
    </source>
</evidence>
<dbReference type="SUPFAM" id="SSF53850">
    <property type="entry name" value="Periplasmic binding protein-like II"/>
    <property type="match status" value="1"/>
</dbReference>
<dbReference type="PANTHER" id="PTHR30290:SF64">
    <property type="entry name" value="ABC TRANSPORTER PERIPLASMIC BINDING PROTEIN"/>
    <property type="match status" value="1"/>
</dbReference>
<evidence type="ECO:0000256" key="1">
    <source>
        <dbReference type="ARBA" id="ARBA00004418"/>
    </source>
</evidence>
<evidence type="ECO:0000313" key="6">
    <source>
        <dbReference type="EMBL" id="MCC8430210.1"/>
    </source>
</evidence>
<comment type="caution">
    <text evidence="6">The sequence shown here is derived from an EMBL/GenBank/DDBJ whole genome shotgun (WGS) entry which is preliminary data.</text>
</comment>
<feature type="signal peptide" evidence="4">
    <location>
        <begin position="1"/>
        <end position="25"/>
    </location>
</feature>
<keyword evidence="3 4" id="KW-0732">Signal</keyword>
<dbReference type="PANTHER" id="PTHR30290">
    <property type="entry name" value="PERIPLASMIC BINDING COMPONENT OF ABC TRANSPORTER"/>
    <property type="match status" value="1"/>
</dbReference>
<sequence>MAIRRRSVLAGGVALWAGAPAILRAQTAAPGAPAAPGTIHVSHGFAMHGEPKYKADAGPPDYLNPNAPKGGSVRLGARGTFDSLHPYIVKSVPAAGISQLWDTLCWNSRDEASTEYGLIAETIEWPEDRSWVAFTLRPQARWHDGSPITVEDVIFSLDILKSKGLPNYAFYYADVLKAEKVGDRKVRFSFRDNTNRELPLIIGQLPILPSKWWASRDFEKVSLEPALASGPYRVESFDVGRSITYRRVADWWAKDLWMNRGRNNFDVIRYEYYRDVTVQFEAFKAGDLDVRQENIARNWATAYDIPAVRDGRIQRAEIPHELPTGMQCFAFNLRRDYFKDKRVREAIATMFDFAWANKNLFYGMYKRNVSFFGNSELASSGLPTAAELKYLEPLRGKIPEEVFTKEFVLPETDGTGNVRELARKALALLKEAGWEVKDGKMTETKTGRKLAFEMLLNDASFERVVLPYKQNLERIGIDMTVRTVDTAQFKRREDEFDYDMMVEGFGQSLSPGNEQRDFWGSKSADTPGSRNSLGIKDAAIDSLIDTLIAAPDRESLIAVTKALDRVLLWSNFVVPNWHNNKVFVAYWNRFARPDKSARYAPFAFDTWWIDEAKDRALQRERK</sequence>
<dbReference type="InterPro" id="IPR006311">
    <property type="entry name" value="TAT_signal"/>
</dbReference>
<comment type="similarity">
    <text evidence="2">Belongs to the bacterial solute-binding protein 5 family.</text>
</comment>
<evidence type="ECO:0000313" key="7">
    <source>
        <dbReference type="Proteomes" id="UP001198862"/>
    </source>
</evidence>
<dbReference type="PROSITE" id="PS51318">
    <property type="entry name" value="TAT"/>
    <property type="match status" value="1"/>
</dbReference>
<protein>
    <submittedName>
        <fullName evidence="6">Extracellular solute-binding protein</fullName>
    </submittedName>
</protein>
<proteinExistence type="inferred from homology"/>
<dbReference type="Proteomes" id="UP001198862">
    <property type="component" value="Unassembled WGS sequence"/>
</dbReference>
<feature type="domain" description="Solute-binding protein family 5" evidence="5">
    <location>
        <begin position="118"/>
        <end position="524"/>
    </location>
</feature>
<gene>
    <name evidence="6" type="ORF">LJ725_14640</name>
</gene>
<reference evidence="6 7" key="1">
    <citation type="submission" date="2021-11" db="EMBL/GenBank/DDBJ databases">
        <authorList>
            <person name="Lee D.-H."/>
            <person name="Kim S.-B."/>
        </authorList>
    </citation>
    <scope>NUCLEOTIDE SEQUENCE [LARGE SCALE GENOMIC DNA]</scope>
    <source>
        <strain evidence="6 7">KCTC 52223</strain>
    </source>
</reference>
<dbReference type="Gene3D" id="3.40.190.10">
    <property type="entry name" value="Periplasmic binding protein-like II"/>
    <property type="match status" value="1"/>
</dbReference>
<accession>A0ABS8KVV7</accession>